<dbReference type="EMBL" id="NKUJ01000018">
    <property type="protein sequence ID" value="RMJ18528.1"/>
    <property type="molecule type" value="Genomic_DNA"/>
</dbReference>
<feature type="compositionally biased region" description="Acidic residues" evidence="1">
    <location>
        <begin position="241"/>
        <end position="264"/>
    </location>
</feature>
<dbReference type="Proteomes" id="UP000277212">
    <property type="component" value="Unassembled WGS sequence"/>
</dbReference>
<evidence type="ECO:0000313" key="2">
    <source>
        <dbReference type="EMBL" id="RMJ18528.1"/>
    </source>
</evidence>
<proteinExistence type="predicted"/>
<feature type="compositionally biased region" description="Acidic residues" evidence="1">
    <location>
        <begin position="277"/>
        <end position="295"/>
    </location>
</feature>
<comment type="caution">
    <text evidence="2">The sequence shown here is derived from an EMBL/GenBank/DDBJ whole genome shotgun (WGS) entry which is preliminary data.</text>
</comment>
<organism evidence="2 3">
    <name type="scientific">Fusarium kuroshium</name>
    <dbReference type="NCBI Taxonomy" id="2010991"/>
    <lineage>
        <taxon>Eukaryota</taxon>
        <taxon>Fungi</taxon>
        <taxon>Dikarya</taxon>
        <taxon>Ascomycota</taxon>
        <taxon>Pezizomycotina</taxon>
        <taxon>Sordariomycetes</taxon>
        <taxon>Hypocreomycetidae</taxon>
        <taxon>Hypocreales</taxon>
        <taxon>Nectriaceae</taxon>
        <taxon>Fusarium</taxon>
        <taxon>Fusarium solani species complex</taxon>
    </lineage>
</organism>
<evidence type="ECO:0000256" key="1">
    <source>
        <dbReference type="SAM" id="MobiDB-lite"/>
    </source>
</evidence>
<evidence type="ECO:0000313" key="3">
    <source>
        <dbReference type="Proteomes" id="UP000277212"/>
    </source>
</evidence>
<keyword evidence="3" id="KW-1185">Reference proteome</keyword>
<protein>
    <submittedName>
        <fullName evidence="2">Uncharacterized protein</fullName>
    </submittedName>
</protein>
<name>A0A3M2SLY9_9HYPO</name>
<dbReference type="OrthoDB" id="5104305at2759"/>
<dbReference type="AlphaFoldDB" id="A0A3M2SLY9"/>
<feature type="region of interest" description="Disordered" evidence="1">
    <location>
        <begin position="240"/>
        <end position="298"/>
    </location>
</feature>
<reference evidence="2 3" key="1">
    <citation type="submission" date="2017-06" db="EMBL/GenBank/DDBJ databases">
        <title>Comparative genomic analysis of Ambrosia Fusariam Clade fungi.</title>
        <authorList>
            <person name="Stajich J.E."/>
            <person name="Carrillo J."/>
            <person name="Kijimoto T."/>
            <person name="Eskalen A."/>
            <person name="O'Donnell K."/>
            <person name="Kasson M."/>
        </authorList>
    </citation>
    <scope>NUCLEOTIDE SEQUENCE [LARGE SCALE GENOMIC DNA]</scope>
    <source>
        <strain evidence="2">UCR3666</strain>
    </source>
</reference>
<gene>
    <name evidence="2" type="ORF">CDV36_001844</name>
</gene>
<sequence length="375" mass="42866">MSSSEPTSFLHLPPEIRNLVYDLAFNPDVKANILNAAHTGYTRDVSPLLYVHPVISADLRERAYTGDFSLVLPIQEPSEWVKGRGLNSEKLKICLDNLPGLMKKKCERLIVEASQSDEAEEENYEFWDSEDFPSYLIPLLLQIKEEIPTLNKITFIFWFGEWSAPPDVWKKSLRLLSRQWSKKTQNQNTDKGLTVKSSRGKPSITMQFNLFDYYDPDGGDTGANEYLMWYCFAGHERPEYNDEDGSEMDDEDGDEGDGDGDDGNDGGNSDDNKSQDSDEVMSEDDDENEDEDEDYDHNATAKSLGLKFTFKAMDLHWEDHVKGNFEGKEFDPNVWDDIYFHTMTPEGKDRAAHKYWYITQTCKPLFVKTASGSLS</sequence>
<accession>A0A3M2SLY9</accession>